<dbReference type="Pfam" id="PF00005">
    <property type="entry name" value="ABC_tran"/>
    <property type="match status" value="2"/>
</dbReference>
<feature type="compositionally biased region" description="Low complexity" evidence="5">
    <location>
        <begin position="7"/>
        <end position="31"/>
    </location>
</feature>
<dbReference type="InterPro" id="IPR027417">
    <property type="entry name" value="P-loop_NTPase"/>
</dbReference>
<reference evidence="7 8" key="1">
    <citation type="submission" date="2023-07" db="EMBL/GenBank/DDBJ databases">
        <title>Sequencing the genomes of 1000 actinobacteria strains.</title>
        <authorList>
            <person name="Klenk H.-P."/>
        </authorList>
    </citation>
    <scope>NUCLEOTIDE SEQUENCE [LARGE SCALE GENOMIC DNA]</scope>
    <source>
        <strain evidence="7 8">DSM 44109</strain>
    </source>
</reference>
<feature type="domain" description="ABC transporter" evidence="6">
    <location>
        <begin position="55"/>
        <end position="294"/>
    </location>
</feature>
<dbReference type="PROSITE" id="PS00211">
    <property type="entry name" value="ABC_TRANSPORTER_1"/>
    <property type="match status" value="2"/>
</dbReference>
<evidence type="ECO:0000256" key="1">
    <source>
        <dbReference type="ARBA" id="ARBA00005417"/>
    </source>
</evidence>
<feature type="domain" description="ABC transporter" evidence="6">
    <location>
        <begin position="414"/>
        <end position="655"/>
    </location>
</feature>
<dbReference type="SMART" id="SM00382">
    <property type="entry name" value="AAA"/>
    <property type="match status" value="2"/>
</dbReference>
<dbReference type="PROSITE" id="PS50893">
    <property type="entry name" value="ABC_TRANSPORTER_2"/>
    <property type="match status" value="2"/>
</dbReference>
<dbReference type="InterPro" id="IPR017871">
    <property type="entry name" value="ABC_transporter-like_CS"/>
</dbReference>
<dbReference type="InterPro" id="IPR050319">
    <property type="entry name" value="ABC_transp_ATP-bind"/>
</dbReference>
<keyword evidence="2" id="KW-0813">Transport</keyword>
<dbReference type="CDD" id="cd03257">
    <property type="entry name" value="ABC_NikE_OppD_transporters"/>
    <property type="match status" value="2"/>
</dbReference>
<dbReference type="SUPFAM" id="SSF52540">
    <property type="entry name" value="P-loop containing nucleoside triphosphate hydrolases"/>
    <property type="match status" value="2"/>
</dbReference>
<comment type="similarity">
    <text evidence="1">Belongs to the ABC transporter superfamily.</text>
</comment>
<evidence type="ECO:0000313" key="7">
    <source>
        <dbReference type="EMBL" id="MDP9863329.1"/>
    </source>
</evidence>
<dbReference type="InterPro" id="IPR003439">
    <property type="entry name" value="ABC_transporter-like_ATP-bd"/>
</dbReference>
<feature type="compositionally biased region" description="Gly residues" evidence="5">
    <location>
        <begin position="32"/>
        <end position="52"/>
    </location>
</feature>
<dbReference type="InterPro" id="IPR003593">
    <property type="entry name" value="AAA+_ATPase"/>
</dbReference>
<evidence type="ECO:0000256" key="2">
    <source>
        <dbReference type="ARBA" id="ARBA00022448"/>
    </source>
</evidence>
<accession>A0ABT9R3E2</accession>
<dbReference type="PANTHER" id="PTHR43776:SF7">
    <property type="entry name" value="D,D-DIPEPTIDE TRANSPORT ATP-BINDING PROTEIN DDPF-RELATED"/>
    <property type="match status" value="1"/>
</dbReference>
<dbReference type="Gene3D" id="3.40.50.300">
    <property type="entry name" value="P-loop containing nucleotide triphosphate hydrolases"/>
    <property type="match status" value="2"/>
</dbReference>
<name>A0ABT9R3E2_9ACTN</name>
<dbReference type="InterPro" id="IPR013563">
    <property type="entry name" value="Oligopep_ABC_C"/>
</dbReference>
<evidence type="ECO:0000256" key="4">
    <source>
        <dbReference type="ARBA" id="ARBA00022840"/>
    </source>
</evidence>
<feature type="region of interest" description="Disordered" evidence="5">
    <location>
        <begin position="1"/>
        <end position="53"/>
    </location>
</feature>
<dbReference type="NCBIfam" id="TIGR01727">
    <property type="entry name" value="oligo_HPY"/>
    <property type="match status" value="1"/>
</dbReference>
<dbReference type="GO" id="GO:0005524">
    <property type="term" value="F:ATP binding"/>
    <property type="evidence" value="ECO:0007669"/>
    <property type="project" value="UniProtKB-KW"/>
</dbReference>
<evidence type="ECO:0000259" key="6">
    <source>
        <dbReference type="PROSITE" id="PS50893"/>
    </source>
</evidence>
<gene>
    <name evidence="7" type="ORF">J2S55_002595</name>
</gene>
<comment type="caution">
    <text evidence="7">The sequence shown here is derived from an EMBL/GenBank/DDBJ whole genome shotgun (WGS) entry which is preliminary data.</text>
</comment>
<evidence type="ECO:0000256" key="5">
    <source>
        <dbReference type="SAM" id="MobiDB-lite"/>
    </source>
</evidence>
<dbReference type="RefSeq" id="WP_306860117.1">
    <property type="nucleotide sequence ID" value="NZ_JAUSRB010000002.1"/>
</dbReference>
<protein>
    <submittedName>
        <fullName evidence="7">Peptide/nickel transport system ATP-binding protein</fullName>
    </submittedName>
</protein>
<proteinExistence type="inferred from homology"/>
<keyword evidence="3" id="KW-0547">Nucleotide-binding</keyword>
<sequence length="667" mass="68332">MGERESGAAGPSQAGGPAVRSGGRPRAAGSGSREGGQSGPGESGGRGGGRSGAGIAVEGLTVRQPATGRTLLSEVSFEVAPGESVAIVGESGSGKSLTVRAVLGLLPRGLEAAGKVRIAGERVDDDPRTRARQRGGVVSLLMQDPFTLLNPLRRAGRQIADGLPRGADAAAEVPRLLAEVGLPADVAGRYPFQLSGGMRQRVGLAAALAGGPRVLLADEPTTALDATTQREVLALVRRVQRERDMAFVLITHDLRLAFSTCDRVMVMYAGRIMEVGGAAAVREEQLHPYTRALLAAEPPADRRLAVIPAVAGSVPAHDAVRGRCAFADRCALVVAECRAGAPALRVVGHGPYASAVPGEAGPSAGLPAVPGEAGLSAVRDARLSACLRAAELPAPPAPEPGVAPPLPVTADPVLRVRDLRRTFAGARRPALAGVSLSVAPGEVVGVVGESGSGKTTLARCVAGLERPDSGTILLGGADCSDYGRMGRGAVRQARRTAQMIFQDPYSTLNPARTVGAALAEALRADGRPAAPGDVARLLESVGLGRDMAGMRPAGLSGGERQRVAIARAVAGEPRLLICDEPVSALDVSVQAQILGLLAELRERLSMAMLFITHDLAVVRQIADRLYVLEAGECVEAGPAGQVLDAPAHPYTRALLASVPDGSGGWLA</sequence>
<dbReference type="EMBL" id="JAUSRB010000002">
    <property type="protein sequence ID" value="MDP9863329.1"/>
    <property type="molecule type" value="Genomic_DNA"/>
</dbReference>
<dbReference type="NCBIfam" id="NF008453">
    <property type="entry name" value="PRK11308.1"/>
    <property type="match status" value="2"/>
</dbReference>
<keyword evidence="8" id="KW-1185">Reference proteome</keyword>
<dbReference type="Pfam" id="PF08352">
    <property type="entry name" value="oligo_HPY"/>
    <property type="match status" value="2"/>
</dbReference>
<evidence type="ECO:0000256" key="3">
    <source>
        <dbReference type="ARBA" id="ARBA00022741"/>
    </source>
</evidence>
<organism evidence="7 8">
    <name type="scientific">Streptosporangium brasiliense</name>
    <dbReference type="NCBI Taxonomy" id="47480"/>
    <lineage>
        <taxon>Bacteria</taxon>
        <taxon>Bacillati</taxon>
        <taxon>Actinomycetota</taxon>
        <taxon>Actinomycetes</taxon>
        <taxon>Streptosporangiales</taxon>
        <taxon>Streptosporangiaceae</taxon>
        <taxon>Streptosporangium</taxon>
    </lineage>
</organism>
<evidence type="ECO:0000313" key="8">
    <source>
        <dbReference type="Proteomes" id="UP001230426"/>
    </source>
</evidence>
<dbReference type="PANTHER" id="PTHR43776">
    <property type="entry name" value="TRANSPORT ATP-BINDING PROTEIN"/>
    <property type="match status" value="1"/>
</dbReference>
<dbReference type="Proteomes" id="UP001230426">
    <property type="component" value="Unassembled WGS sequence"/>
</dbReference>
<keyword evidence="4 7" id="KW-0067">ATP-binding</keyword>